<protein>
    <submittedName>
        <fullName evidence="1">Uncharacterized protein</fullName>
    </submittedName>
</protein>
<organism evidence="1">
    <name type="scientific">Lepeophtheirus salmonis</name>
    <name type="common">Salmon louse</name>
    <name type="synonym">Caligus salmonis</name>
    <dbReference type="NCBI Taxonomy" id="72036"/>
    <lineage>
        <taxon>Eukaryota</taxon>
        <taxon>Metazoa</taxon>
        <taxon>Ecdysozoa</taxon>
        <taxon>Arthropoda</taxon>
        <taxon>Crustacea</taxon>
        <taxon>Multicrustacea</taxon>
        <taxon>Hexanauplia</taxon>
        <taxon>Copepoda</taxon>
        <taxon>Siphonostomatoida</taxon>
        <taxon>Caligidae</taxon>
        <taxon>Lepeophtheirus</taxon>
    </lineage>
</organism>
<proteinExistence type="predicted"/>
<sequence length="48" mass="5422">CYFLHFTPAGSEESPVSNKLINSFVKQRFGIVEVNKICRPLVVENIVV</sequence>
<evidence type="ECO:0000313" key="1">
    <source>
        <dbReference type="EMBL" id="CDW33262.1"/>
    </source>
</evidence>
<accession>A0A0K2U5P8</accession>
<name>A0A0K2U5P8_LEPSM</name>
<reference evidence="1" key="1">
    <citation type="submission" date="2014-05" db="EMBL/GenBank/DDBJ databases">
        <authorList>
            <person name="Chronopoulou M."/>
        </authorList>
    </citation>
    <scope>NUCLEOTIDE SEQUENCE</scope>
    <source>
        <tissue evidence="1">Whole organism</tissue>
    </source>
</reference>
<dbReference type="EMBL" id="HACA01015901">
    <property type="protein sequence ID" value="CDW33262.1"/>
    <property type="molecule type" value="Transcribed_RNA"/>
</dbReference>
<feature type="non-terminal residue" evidence="1">
    <location>
        <position position="1"/>
    </location>
</feature>
<dbReference type="AlphaFoldDB" id="A0A0K2U5P8"/>